<evidence type="ECO:0000313" key="3">
    <source>
        <dbReference type="Proteomes" id="UP000444185"/>
    </source>
</evidence>
<sequence length="109" mass="11696">MIGLIVVGFYGTIGTSGGFGNGAWVGMLAGGIISIPWFASLFAVIWFFADFYWRNFIVLCIVGPAVVCASWWLFDGPDLIDAVALTAIVGSAVFLVIISIVRWRSNTAT</sequence>
<dbReference type="AlphaFoldDB" id="A0A844XZ77"/>
<name>A0A844XZ77_9SPHN</name>
<proteinExistence type="predicted"/>
<feature type="transmembrane region" description="Helical" evidence="1">
    <location>
        <begin position="80"/>
        <end position="101"/>
    </location>
</feature>
<keyword evidence="1" id="KW-0472">Membrane</keyword>
<dbReference type="RefSeq" id="WP_234033872.1">
    <property type="nucleotide sequence ID" value="NZ_WTYF01000004.1"/>
</dbReference>
<keyword evidence="1" id="KW-1133">Transmembrane helix</keyword>
<evidence type="ECO:0000313" key="2">
    <source>
        <dbReference type="EMBL" id="MXO50876.1"/>
    </source>
</evidence>
<protein>
    <submittedName>
        <fullName evidence="2">Uncharacterized protein</fullName>
    </submittedName>
</protein>
<evidence type="ECO:0000256" key="1">
    <source>
        <dbReference type="SAM" id="Phobius"/>
    </source>
</evidence>
<dbReference type="EMBL" id="WTYF01000004">
    <property type="protein sequence ID" value="MXO50876.1"/>
    <property type="molecule type" value="Genomic_DNA"/>
</dbReference>
<gene>
    <name evidence="2" type="ORF">GRI42_06100</name>
</gene>
<feature type="transmembrane region" description="Helical" evidence="1">
    <location>
        <begin position="56"/>
        <end position="74"/>
    </location>
</feature>
<reference evidence="2 3" key="1">
    <citation type="submission" date="2019-12" db="EMBL/GenBank/DDBJ databases">
        <title>Genomic-based taxomic classification of the family Erythrobacteraceae.</title>
        <authorList>
            <person name="Xu L."/>
        </authorList>
    </citation>
    <scope>NUCLEOTIDE SEQUENCE [LARGE SCALE GENOMIC DNA]</scope>
    <source>
        <strain evidence="2 3">DSM 16225</strain>
    </source>
</reference>
<organism evidence="2 3">
    <name type="scientific">Qipengyuania gaetbuli</name>
    <dbReference type="NCBI Taxonomy" id="266952"/>
    <lineage>
        <taxon>Bacteria</taxon>
        <taxon>Pseudomonadati</taxon>
        <taxon>Pseudomonadota</taxon>
        <taxon>Alphaproteobacteria</taxon>
        <taxon>Sphingomonadales</taxon>
        <taxon>Erythrobacteraceae</taxon>
        <taxon>Qipengyuania</taxon>
    </lineage>
</organism>
<dbReference type="Proteomes" id="UP000444185">
    <property type="component" value="Unassembled WGS sequence"/>
</dbReference>
<comment type="caution">
    <text evidence="2">The sequence shown here is derived from an EMBL/GenBank/DDBJ whole genome shotgun (WGS) entry which is preliminary data.</text>
</comment>
<feature type="transmembrane region" description="Helical" evidence="1">
    <location>
        <begin position="24"/>
        <end position="49"/>
    </location>
</feature>
<accession>A0A844XZ77</accession>
<keyword evidence="1" id="KW-0812">Transmembrane</keyword>
<keyword evidence="3" id="KW-1185">Reference proteome</keyword>